<protein>
    <submittedName>
        <fullName evidence="2">Uncharacterized protein</fullName>
    </submittedName>
</protein>
<evidence type="ECO:0000313" key="3">
    <source>
        <dbReference type="Proteomes" id="UP001500191"/>
    </source>
</evidence>
<proteinExistence type="predicted"/>
<name>A0ABN1BSX6_9DEIO</name>
<gene>
    <name evidence="2" type="ORF">GCM10008937_10530</name>
</gene>
<evidence type="ECO:0000313" key="2">
    <source>
        <dbReference type="EMBL" id="GAA0504683.1"/>
    </source>
</evidence>
<dbReference type="EMBL" id="BAAADB010000007">
    <property type="protein sequence ID" value="GAA0504683.1"/>
    <property type="molecule type" value="Genomic_DNA"/>
</dbReference>
<reference evidence="2 3" key="1">
    <citation type="journal article" date="2019" name="Int. J. Syst. Evol. Microbiol.">
        <title>The Global Catalogue of Microorganisms (GCM) 10K type strain sequencing project: providing services to taxonomists for standard genome sequencing and annotation.</title>
        <authorList>
            <consortium name="The Broad Institute Genomics Platform"/>
            <consortium name="The Broad Institute Genome Sequencing Center for Infectious Disease"/>
            <person name="Wu L."/>
            <person name="Ma J."/>
        </authorList>
    </citation>
    <scope>NUCLEOTIDE SEQUENCE [LARGE SCALE GENOMIC DNA]</scope>
    <source>
        <strain evidence="2 3">JCM 14368</strain>
    </source>
</reference>
<evidence type="ECO:0000256" key="1">
    <source>
        <dbReference type="SAM" id="MobiDB-lite"/>
    </source>
</evidence>
<sequence length="95" mass="9539">MFTATGDAFAYRSTVTSPWAVFRTARYVRAGLMVMGGGAGNDRTGPSDRNGIASNDTGAGGAFCGAGAAGAADCDAAGAQAESRTPSRATQDRTR</sequence>
<accession>A0ABN1BSX6</accession>
<organism evidence="2 3">
    <name type="scientific">Deinococcus depolymerans</name>
    <dbReference type="NCBI Taxonomy" id="392408"/>
    <lineage>
        <taxon>Bacteria</taxon>
        <taxon>Thermotogati</taxon>
        <taxon>Deinococcota</taxon>
        <taxon>Deinococci</taxon>
        <taxon>Deinococcales</taxon>
        <taxon>Deinococcaceae</taxon>
        <taxon>Deinococcus</taxon>
    </lineage>
</organism>
<feature type="region of interest" description="Disordered" evidence="1">
    <location>
        <begin position="75"/>
        <end position="95"/>
    </location>
</feature>
<comment type="caution">
    <text evidence="2">The sequence shown here is derived from an EMBL/GenBank/DDBJ whole genome shotgun (WGS) entry which is preliminary data.</text>
</comment>
<keyword evidence="3" id="KW-1185">Reference proteome</keyword>
<dbReference type="Proteomes" id="UP001500191">
    <property type="component" value="Unassembled WGS sequence"/>
</dbReference>